<dbReference type="AlphaFoldDB" id="A0A8D4VNY4"/>
<dbReference type="GO" id="GO:0008170">
    <property type="term" value="F:N-methyltransferase activity"/>
    <property type="evidence" value="ECO:0007669"/>
    <property type="project" value="InterPro"/>
</dbReference>
<organism evidence="5 6">
    <name type="scientific">Methylogaea oryzae</name>
    <dbReference type="NCBI Taxonomy" id="1295382"/>
    <lineage>
        <taxon>Bacteria</taxon>
        <taxon>Pseudomonadati</taxon>
        <taxon>Pseudomonadota</taxon>
        <taxon>Gammaproteobacteria</taxon>
        <taxon>Methylococcales</taxon>
        <taxon>Methylococcaceae</taxon>
        <taxon>Methylogaea</taxon>
    </lineage>
</organism>
<keyword evidence="3" id="KW-0808">Transferase</keyword>
<evidence type="ECO:0000259" key="4">
    <source>
        <dbReference type="Pfam" id="PF02384"/>
    </source>
</evidence>
<dbReference type="InterPro" id="IPR003356">
    <property type="entry name" value="DNA_methylase_A-5"/>
</dbReference>
<proteinExistence type="inferred from homology"/>
<dbReference type="GO" id="GO:0003677">
    <property type="term" value="F:DNA binding"/>
    <property type="evidence" value="ECO:0007669"/>
    <property type="project" value="InterPro"/>
</dbReference>
<dbReference type="InterPro" id="IPR050953">
    <property type="entry name" value="N4_N6_ade-DNA_methylase"/>
</dbReference>
<evidence type="ECO:0000313" key="6">
    <source>
        <dbReference type="Proteomes" id="UP000824988"/>
    </source>
</evidence>
<dbReference type="EMBL" id="AP019782">
    <property type="protein sequence ID" value="BBL69820.1"/>
    <property type="molecule type" value="Genomic_DNA"/>
</dbReference>
<evidence type="ECO:0000256" key="1">
    <source>
        <dbReference type="ARBA" id="ARBA00006594"/>
    </source>
</evidence>
<dbReference type="RefSeq" id="WP_221048058.1">
    <property type="nucleotide sequence ID" value="NZ_AP019782.1"/>
</dbReference>
<evidence type="ECO:0000256" key="2">
    <source>
        <dbReference type="ARBA" id="ARBA00022603"/>
    </source>
</evidence>
<dbReference type="PANTHER" id="PTHR33841">
    <property type="entry name" value="DNA METHYLTRANSFERASE YEEA-RELATED"/>
    <property type="match status" value="1"/>
</dbReference>
<evidence type="ECO:0000313" key="5">
    <source>
        <dbReference type="EMBL" id="BBL69820.1"/>
    </source>
</evidence>
<protein>
    <submittedName>
        <fullName evidence="5">SAM-dependent methyltransferase</fullName>
    </submittedName>
</protein>
<keyword evidence="6" id="KW-1185">Reference proteome</keyword>
<dbReference type="KEGG" id="moz:MoryE10_04260"/>
<dbReference type="Proteomes" id="UP000824988">
    <property type="component" value="Chromosome"/>
</dbReference>
<feature type="domain" description="DNA methylase adenine-specific" evidence="4">
    <location>
        <begin position="343"/>
        <end position="434"/>
    </location>
</feature>
<accession>A0A8D4VNY4</accession>
<dbReference type="GO" id="GO:0032259">
    <property type="term" value="P:methylation"/>
    <property type="evidence" value="ECO:0007669"/>
    <property type="project" value="UniProtKB-KW"/>
</dbReference>
<dbReference type="REBASE" id="510934">
    <property type="entry name" value="MorE10ORF4260P"/>
</dbReference>
<name>A0A8D4VNY4_9GAMM</name>
<sequence>MKTTAKTLAQSVTTITASSQNETQLRHEVENALESACNALSIPWTPFQLDLAVKGSGKTTKFVDVAHGAVVIEYEPPKSFRGSVGHKLRYARKQAEEYAELLAHEEGRSLGEYVLIAWDGAHINFGRFSHSKPNWETPVPFDPAAAERLLSELRNNGVPLVHPKLLSTLVGPESDYGKDLIPLLFDAICKAESATATTKTKLLFTEWQRLFRQVISFQPDAMKALLQRQTVSHDEDYQSNPPAYLFALHTYIALLAKIIAACALPNPSQDVRDASVPTADRIQSLESGDLFEAAGISNMLAGDFFSWYFDDSNWDRFEAPIQSLLSRLAGVDFDVSKKAPETTRDLFKGIYESFIPRALRHALGEFYTPDWLAEHALTTLGWPEDAQLLDPTCGSGTFLLEAVRRRLAKGAPDSAERLLQGIYGIDLNPLAVLAAKGSLAVFVAPYLDAENPIRLPVYLADAIIPATKEGDGFFEHTLQTEFGNKPFRVHERLLRQKDFYKFFARMRVLVDADRSPAEIADVLAAEFPHLHLQGEELGAILQTVTTLVELHQNGWNGIWCSIIAERFAAAAIPTVTFISGNPPWIKWSHLPPDYAQIIKPRFQSYGLFSDDAWVGGIESDISTAVLYVAADRYLAQGGTLGFFITGTVFTTESSEGFRRFVLKSSNIPLGVKSVEDFRAISPFDDVSNHPTLIVVERDKPTTFPVPYRVWSAKDASGRKLRSFSDASSFLGVAEHVDHLAYPIPGGDPGRPWLVGTAHDHTVFEKVFSPALGKPQYQARKGVTTDRNGVFWVHVLDRTSPTTVTIQNAAEIGRTQGIQKKTGLVETEHVYPLLRGRGVSSFCAVPDPDLRMLIPQKGMHGDPNLVLSHPKTYKFLKAFEQVLEGRSSYKRYQKKQGHPFYSLWSTGTYTFSEYKVLWREMAGSSFAAAYVGSIDDPILGKRLVIPDHKLYFIPVQTEDEAAYLTAFLNTPTVAKAVSRYAAALLSLGVSVVEYLNIPSFDKSNARHMSLSTLGKSITGRGDGATAEEMDELDKTVQAILDI</sequence>
<keyword evidence="2 5" id="KW-0489">Methyltransferase</keyword>
<comment type="similarity">
    <text evidence="1">Belongs to the N(4)/N(6)-methyltransferase family.</text>
</comment>
<evidence type="ECO:0000256" key="3">
    <source>
        <dbReference type="ARBA" id="ARBA00022679"/>
    </source>
</evidence>
<dbReference type="Pfam" id="PF02384">
    <property type="entry name" value="N6_Mtase"/>
    <property type="match status" value="1"/>
</dbReference>
<reference evidence="5" key="1">
    <citation type="submission" date="2019-06" db="EMBL/GenBank/DDBJ databases">
        <title>Complete genome sequence of Methylogaea oryzae strain JCM16910.</title>
        <authorList>
            <person name="Asakawa S."/>
        </authorList>
    </citation>
    <scope>NUCLEOTIDE SEQUENCE</scope>
    <source>
        <strain evidence="5">E10</strain>
    </source>
</reference>
<gene>
    <name evidence="5" type="ORF">MoryE10_04260</name>
</gene>
<dbReference type="PANTHER" id="PTHR33841:SF4">
    <property type="entry name" value="RESTRICTION MODIFICATION SYSTEM DNA SPECIFICITY DOMAIN"/>
    <property type="match status" value="1"/>
</dbReference>